<organism evidence="1 2">
    <name type="scientific">Lasiodiplodia theobromae</name>
    <dbReference type="NCBI Taxonomy" id="45133"/>
    <lineage>
        <taxon>Eukaryota</taxon>
        <taxon>Fungi</taxon>
        <taxon>Dikarya</taxon>
        <taxon>Ascomycota</taxon>
        <taxon>Pezizomycotina</taxon>
        <taxon>Dothideomycetes</taxon>
        <taxon>Dothideomycetes incertae sedis</taxon>
        <taxon>Botryosphaeriales</taxon>
        <taxon>Botryosphaeriaceae</taxon>
        <taxon>Lasiodiplodia</taxon>
    </lineage>
</organism>
<dbReference type="AlphaFoldDB" id="A0A5N5DRQ6"/>
<comment type="caution">
    <text evidence="1">The sequence shown here is derived from an EMBL/GenBank/DDBJ whole genome shotgun (WGS) entry which is preliminary data.</text>
</comment>
<reference evidence="1 2" key="1">
    <citation type="journal article" date="2019" name="Sci. Rep.">
        <title>A multi-omics analysis of the grapevine pathogen Lasiodiplodia theobromae reveals that temperature affects the expression of virulence- and pathogenicity-related genes.</title>
        <authorList>
            <person name="Felix C."/>
            <person name="Meneses R."/>
            <person name="Goncalves M.F.M."/>
            <person name="Tilleman L."/>
            <person name="Duarte A.S."/>
            <person name="Jorrin-Novo J.V."/>
            <person name="Van de Peer Y."/>
            <person name="Deforce D."/>
            <person name="Van Nieuwerburgh F."/>
            <person name="Esteves A.C."/>
            <person name="Alves A."/>
        </authorList>
    </citation>
    <scope>NUCLEOTIDE SEQUENCE [LARGE SCALE GENOMIC DNA]</scope>
    <source>
        <strain evidence="1 2">LA-SOL3</strain>
    </source>
</reference>
<evidence type="ECO:0000313" key="2">
    <source>
        <dbReference type="Proteomes" id="UP000325902"/>
    </source>
</evidence>
<accession>A0A5N5DRQ6</accession>
<dbReference type="EMBL" id="VCHE01000003">
    <property type="protein sequence ID" value="KAB2580649.1"/>
    <property type="molecule type" value="Genomic_DNA"/>
</dbReference>
<dbReference type="OrthoDB" id="10616128at2759"/>
<protein>
    <submittedName>
        <fullName evidence="1">Uncharacterized protein</fullName>
    </submittedName>
</protein>
<dbReference type="Proteomes" id="UP000325902">
    <property type="component" value="Unassembled WGS sequence"/>
</dbReference>
<evidence type="ECO:0000313" key="1">
    <source>
        <dbReference type="EMBL" id="KAB2580649.1"/>
    </source>
</evidence>
<keyword evidence="2" id="KW-1185">Reference proteome</keyword>
<sequence>MVLRRTLPGSYVYDHTTFEQWPRKHHFRSTLQLTRPKERLSLFSFPPDVRLRIFALALTSTTQFSWLPDRHIFRLDPPNIDFHRIWSVARSLGYVLPGTVLTIDACAPPLPRTSSALLPRLAASLSRPASYFVQPRPSGREQLIEMLARLSLPTVERKLWTENVAASMRAGERWTLAVRESWYRVWSFDIGLMLGALKPDGVGRIFPGIVVEYKIVIGGGDMEGEKRDKKILEMIRQLREAVMMKHRDARFKVVVEGLEAWEGMIGREELKDKQVVEEVRALVAAMNEV</sequence>
<proteinExistence type="predicted"/>
<gene>
    <name evidence="1" type="ORF">DBV05_g862</name>
</gene>
<name>A0A5N5DRQ6_9PEZI</name>